<feature type="domain" description="IrrE N-terminal-like" evidence="1">
    <location>
        <begin position="9"/>
        <end position="101"/>
    </location>
</feature>
<accession>A0A6G7XGJ1</accession>
<gene>
    <name evidence="2" type="ORF">G7068_11000</name>
</gene>
<evidence type="ECO:0000259" key="1">
    <source>
        <dbReference type="Pfam" id="PF06114"/>
    </source>
</evidence>
<keyword evidence="3" id="KW-1185">Reference proteome</keyword>
<organism evidence="2 3">
    <name type="scientific">Leucobacter viscericola</name>
    <dbReference type="NCBI Taxonomy" id="2714935"/>
    <lineage>
        <taxon>Bacteria</taxon>
        <taxon>Bacillati</taxon>
        <taxon>Actinomycetota</taxon>
        <taxon>Actinomycetes</taxon>
        <taxon>Micrococcales</taxon>
        <taxon>Microbacteriaceae</taxon>
        <taxon>Leucobacter</taxon>
    </lineage>
</organism>
<evidence type="ECO:0000313" key="3">
    <source>
        <dbReference type="Proteomes" id="UP000502677"/>
    </source>
</evidence>
<dbReference type="EMBL" id="CP049863">
    <property type="protein sequence ID" value="QIK63663.1"/>
    <property type="molecule type" value="Genomic_DNA"/>
</dbReference>
<protein>
    <submittedName>
        <fullName evidence="2">ImmA/IrrE family metallo-endopeptidase</fullName>
    </submittedName>
</protein>
<dbReference type="Gene3D" id="1.10.10.2910">
    <property type="match status" value="1"/>
</dbReference>
<dbReference type="Proteomes" id="UP000502677">
    <property type="component" value="Chromosome"/>
</dbReference>
<dbReference type="AlphaFoldDB" id="A0A6G7XGJ1"/>
<reference evidence="2 3" key="1">
    <citation type="submission" date="2020-03" db="EMBL/GenBank/DDBJ databases">
        <title>Leucobacter sp. nov., isolated from beetles.</title>
        <authorList>
            <person name="Hyun D.-W."/>
            <person name="Bae J.-W."/>
        </authorList>
    </citation>
    <scope>NUCLEOTIDE SEQUENCE [LARGE SCALE GENOMIC DNA]</scope>
    <source>
        <strain evidence="2 3">HDW9C</strain>
    </source>
</reference>
<dbReference type="InterPro" id="IPR010359">
    <property type="entry name" value="IrrE_HExxH"/>
</dbReference>
<name>A0A6G7XGJ1_9MICO</name>
<proteinExistence type="predicted"/>
<dbReference type="KEGG" id="lvi:G7068_11000"/>
<evidence type="ECO:0000313" key="2">
    <source>
        <dbReference type="EMBL" id="QIK63663.1"/>
    </source>
</evidence>
<dbReference type="Pfam" id="PF06114">
    <property type="entry name" value="Peptidase_M78"/>
    <property type="match status" value="1"/>
</dbReference>
<sequence length="149" mass="17221">MERLYDYATELGVQIEFADLQYLKRSGDYCHELRLIRIQDGMMPRKTRHTLGHELGHATHGDEPSVLPHIQKRLEDRADEWAAHFLIEHDAFREAEERHSGHIPAMAVDLYVLEKTVRAYVRTLDRIGNAVYISSKLGAGQWTEKVKAN</sequence>
<dbReference type="RefSeq" id="WP_166292008.1">
    <property type="nucleotide sequence ID" value="NZ_CP049863.1"/>
</dbReference>